<evidence type="ECO:0000313" key="12">
    <source>
        <dbReference type="Proteomes" id="UP000444185"/>
    </source>
</evidence>
<dbReference type="HAMAP" id="MF_00135">
    <property type="entry name" value="PRAI"/>
    <property type="match status" value="1"/>
</dbReference>
<proteinExistence type="inferred from homology"/>
<dbReference type="EMBL" id="WTYF01000004">
    <property type="protein sequence ID" value="MXO50247.1"/>
    <property type="molecule type" value="Genomic_DNA"/>
</dbReference>
<evidence type="ECO:0000256" key="7">
    <source>
        <dbReference type="ARBA" id="ARBA00023141"/>
    </source>
</evidence>
<dbReference type="EC" id="5.3.1.24" evidence="3 9"/>
<dbReference type="SUPFAM" id="SSF51366">
    <property type="entry name" value="Ribulose-phoshate binding barrel"/>
    <property type="match status" value="1"/>
</dbReference>
<evidence type="ECO:0000256" key="4">
    <source>
        <dbReference type="ARBA" id="ARBA00022272"/>
    </source>
</evidence>
<evidence type="ECO:0000256" key="9">
    <source>
        <dbReference type="HAMAP-Rule" id="MF_00135"/>
    </source>
</evidence>
<dbReference type="AlphaFoldDB" id="A0A844XYH7"/>
<reference evidence="11 12" key="1">
    <citation type="submission" date="2019-12" db="EMBL/GenBank/DDBJ databases">
        <title>Genomic-based taxomic classification of the family Erythrobacteraceae.</title>
        <authorList>
            <person name="Xu L."/>
        </authorList>
    </citation>
    <scope>NUCLEOTIDE SEQUENCE [LARGE SCALE GENOMIC DNA]</scope>
    <source>
        <strain evidence="11 12">DSM 16225</strain>
    </source>
</reference>
<dbReference type="OrthoDB" id="9796196at2"/>
<keyword evidence="6 9" id="KW-0822">Tryptophan biosynthesis</keyword>
<evidence type="ECO:0000256" key="3">
    <source>
        <dbReference type="ARBA" id="ARBA00012572"/>
    </source>
</evidence>
<gene>
    <name evidence="9" type="primary">trpF</name>
    <name evidence="11" type="ORF">GRI42_02895</name>
</gene>
<comment type="caution">
    <text evidence="11">The sequence shown here is derived from an EMBL/GenBank/DDBJ whole genome shotgun (WGS) entry which is preliminary data.</text>
</comment>
<organism evidence="11 12">
    <name type="scientific">Qipengyuania gaetbuli</name>
    <dbReference type="NCBI Taxonomy" id="266952"/>
    <lineage>
        <taxon>Bacteria</taxon>
        <taxon>Pseudomonadati</taxon>
        <taxon>Pseudomonadota</taxon>
        <taxon>Alphaproteobacteria</taxon>
        <taxon>Sphingomonadales</taxon>
        <taxon>Erythrobacteraceae</taxon>
        <taxon>Qipengyuania</taxon>
    </lineage>
</organism>
<sequence>MGAPLIKICGIATAEALDAAITSQADFVGLVFFPPSPRHVDGHAAAALAARAGSRIRRVGLFVDADDSTMAEGIAAGRLDAVQLHGEETPAHVAQVKARFGLPVWKAIPVSTAADVVRAEDYRGVADLLLFDAKTPKDAALPGGMGLRFDWSLLAAQKGRSGWGLAGGLSPANVAGALHQTAAPLVDTSSGVETAPGNKDPDLIRAFCEAAQGA</sequence>
<evidence type="ECO:0000256" key="6">
    <source>
        <dbReference type="ARBA" id="ARBA00022822"/>
    </source>
</evidence>
<dbReference type="InterPro" id="IPR044643">
    <property type="entry name" value="TrpF_fam"/>
</dbReference>
<dbReference type="CDD" id="cd00405">
    <property type="entry name" value="PRAI"/>
    <property type="match status" value="1"/>
</dbReference>
<evidence type="ECO:0000256" key="1">
    <source>
        <dbReference type="ARBA" id="ARBA00001164"/>
    </source>
</evidence>
<dbReference type="GO" id="GO:0000162">
    <property type="term" value="P:L-tryptophan biosynthetic process"/>
    <property type="evidence" value="ECO:0007669"/>
    <property type="project" value="UniProtKB-UniRule"/>
</dbReference>
<evidence type="ECO:0000256" key="5">
    <source>
        <dbReference type="ARBA" id="ARBA00022605"/>
    </source>
</evidence>
<dbReference type="InterPro" id="IPR013785">
    <property type="entry name" value="Aldolase_TIM"/>
</dbReference>
<name>A0A844XYH7_9SPHN</name>
<dbReference type="UniPathway" id="UPA00035">
    <property type="reaction ID" value="UER00042"/>
</dbReference>
<evidence type="ECO:0000313" key="11">
    <source>
        <dbReference type="EMBL" id="MXO50247.1"/>
    </source>
</evidence>
<keyword evidence="7 9" id="KW-0057">Aromatic amino acid biosynthesis</keyword>
<evidence type="ECO:0000259" key="10">
    <source>
        <dbReference type="Pfam" id="PF00697"/>
    </source>
</evidence>
<dbReference type="GO" id="GO:0004640">
    <property type="term" value="F:phosphoribosylanthranilate isomerase activity"/>
    <property type="evidence" value="ECO:0007669"/>
    <property type="project" value="UniProtKB-UniRule"/>
</dbReference>
<dbReference type="PANTHER" id="PTHR42894:SF1">
    <property type="entry name" value="N-(5'-PHOSPHORIBOSYL)ANTHRANILATE ISOMERASE"/>
    <property type="match status" value="1"/>
</dbReference>
<keyword evidence="8 9" id="KW-0413">Isomerase</keyword>
<dbReference type="PANTHER" id="PTHR42894">
    <property type="entry name" value="N-(5'-PHOSPHORIBOSYL)ANTHRANILATE ISOMERASE"/>
    <property type="match status" value="1"/>
</dbReference>
<dbReference type="InterPro" id="IPR001240">
    <property type="entry name" value="PRAI_dom"/>
</dbReference>
<feature type="domain" description="N-(5'phosphoribosyl) anthranilate isomerase (PRAI)" evidence="10">
    <location>
        <begin position="6"/>
        <end position="209"/>
    </location>
</feature>
<accession>A0A844XYH7</accession>
<protein>
    <recommendedName>
        <fullName evidence="4 9">N-(5'-phosphoribosyl)anthranilate isomerase</fullName>
        <shortName evidence="9">PRAI</shortName>
        <ecNumber evidence="3 9">5.3.1.24</ecNumber>
    </recommendedName>
</protein>
<evidence type="ECO:0000256" key="2">
    <source>
        <dbReference type="ARBA" id="ARBA00004664"/>
    </source>
</evidence>
<comment type="pathway">
    <text evidence="2 9">Amino-acid biosynthesis; L-tryptophan biosynthesis; L-tryptophan from chorismate: step 3/5.</text>
</comment>
<dbReference type="RefSeq" id="WP_160606754.1">
    <property type="nucleotide sequence ID" value="NZ_WTYF01000004.1"/>
</dbReference>
<keyword evidence="5 9" id="KW-0028">Amino-acid biosynthesis</keyword>
<comment type="catalytic activity">
    <reaction evidence="1 9">
        <text>N-(5-phospho-beta-D-ribosyl)anthranilate = 1-(2-carboxyphenylamino)-1-deoxy-D-ribulose 5-phosphate</text>
        <dbReference type="Rhea" id="RHEA:21540"/>
        <dbReference type="ChEBI" id="CHEBI:18277"/>
        <dbReference type="ChEBI" id="CHEBI:58613"/>
        <dbReference type="EC" id="5.3.1.24"/>
    </reaction>
</comment>
<dbReference type="Proteomes" id="UP000444185">
    <property type="component" value="Unassembled WGS sequence"/>
</dbReference>
<dbReference type="NCBIfam" id="NF002295">
    <property type="entry name" value="PRK01222.1-1"/>
    <property type="match status" value="1"/>
</dbReference>
<dbReference type="Gene3D" id="3.20.20.70">
    <property type="entry name" value="Aldolase class I"/>
    <property type="match status" value="1"/>
</dbReference>
<keyword evidence="12" id="KW-1185">Reference proteome</keyword>
<dbReference type="InterPro" id="IPR011060">
    <property type="entry name" value="RibuloseP-bd_barrel"/>
</dbReference>
<comment type="similarity">
    <text evidence="9">Belongs to the TrpF family.</text>
</comment>
<evidence type="ECO:0000256" key="8">
    <source>
        <dbReference type="ARBA" id="ARBA00023235"/>
    </source>
</evidence>
<dbReference type="Pfam" id="PF00697">
    <property type="entry name" value="PRAI"/>
    <property type="match status" value="1"/>
</dbReference>